<dbReference type="Proteomes" id="UP000007490">
    <property type="component" value="Chromosome"/>
</dbReference>
<keyword evidence="3" id="KW-1185">Reference proteome</keyword>
<dbReference type="AlphaFoldDB" id="F0TAI3"/>
<dbReference type="KEGG" id="mel:Metbo_1833"/>
<feature type="compositionally biased region" description="Basic and acidic residues" evidence="1">
    <location>
        <begin position="77"/>
        <end position="95"/>
    </location>
</feature>
<gene>
    <name evidence="2" type="ordered locus">Metbo_1833</name>
</gene>
<dbReference type="EMBL" id="CP002551">
    <property type="protein sequence ID" value="ADZ10055.1"/>
    <property type="molecule type" value="Genomic_DNA"/>
</dbReference>
<evidence type="ECO:0000313" key="2">
    <source>
        <dbReference type="EMBL" id="ADZ10055.1"/>
    </source>
</evidence>
<dbReference type="RefSeq" id="WP_013645406.1">
    <property type="nucleotide sequence ID" value="NC_015216.1"/>
</dbReference>
<proteinExistence type="predicted"/>
<name>F0TAI3_METLA</name>
<feature type="region of interest" description="Disordered" evidence="1">
    <location>
        <begin position="77"/>
        <end position="102"/>
    </location>
</feature>
<accession>F0TAI3</accession>
<dbReference type="eggNOG" id="arCOG14010">
    <property type="taxonomic scope" value="Archaea"/>
</dbReference>
<reference evidence="3" key="1">
    <citation type="submission" date="2011-02" db="EMBL/GenBank/DDBJ databases">
        <title>Complete sequence of Methanobacterium sp. AL-21.</title>
        <authorList>
            <consortium name="US DOE Joint Genome Institute"/>
            <person name="Lucas S."/>
            <person name="Copeland A."/>
            <person name="Lapidus A."/>
            <person name="Cheng J.-F."/>
            <person name="Goodwin L."/>
            <person name="Pitluck S."/>
            <person name="Chertkov O."/>
            <person name="Detter J.C."/>
            <person name="Han C."/>
            <person name="Tapia R."/>
            <person name="Land M."/>
            <person name="Hauser L."/>
            <person name="Kyrpides N."/>
            <person name="Ivanova N."/>
            <person name="Mikhailova N."/>
            <person name="Pagani I."/>
            <person name="Cadillo-Quiroz H."/>
            <person name="Imachi H."/>
            <person name="Zinder S."/>
            <person name="Liu W."/>
            <person name="Woyke T."/>
        </authorList>
    </citation>
    <scope>NUCLEOTIDE SEQUENCE [LARGE SCALE GENOMIC DNA]</scope>
    <source>
        <strain evidence="3">AL-21</strain>
    </source>
</reference>
<reference evidence="2 3" key="2">
    <citation type="journal article" date="2014" name="Int. J. Syst. Evol. Microbiol.">
        <title>Methanobacterium paludis sp. nov. and a novel strain of Methanobacterium lacus isolated from northern peatlands.</title>
        <authorList>
            <person name="Cadillo-Quiroz H."/>
            <person name="Brauer S.L."/>
            <person name="Goodson N."/>
            <person name="Yavitt J.B."/>
            <person name="Zinder S.H."/>
        </authorList>
    </citation>
    <scope>NUCLEOTIDE SEQUENCE [LARGE SCALE GENOMIC DNA]</scope>
    <source>
        <strain evidence="2 3">AL-21</strain>
    </source>
</reference>
<evidence type="ECO:0000313" key="3">
    <source>
        <dbReference type="Proteomes" id="UP000007490"/>
    </source>
</evidence>
<evidence type="ECO:0000256" key="1">
    <source>
        <dbReference type="SAM" id="MobiDB-lite"/>
    </source>
</evidence>
<protein>
    <submittedName>
        <fullName evidence="2">Uncharacterized protein</fullName>
    </submittedName>
</protein>
<dbReference type="GeneID" id="10278290"/>
<dbReference type="HOGENOM" id="CLU_2285073_0_0_2"/>
<organism evidence="2 3">
    <name type="scientific">Methanobacterium lacus (strain AL-21)</name>
    <dbReference type="NCBI Taxonomy" id="877455"/>
    <lineage>
        <taxon>Archaea</taxon>
        <taxon>Methanobacteriati</taxon>
        <taxon>Methanobacteriota</taxon>
        <taxon>Methanomada group</taxon>
        <taxon>Methanobacteria</taxon>
        <taxon>Methanobacteriales</taxon>
        <taxon>Methanobacteriaceae</taxon>
        <taxon>Methanobacterium</taxon>
    </lineage>
</organism>
<dbReference type="STRING" id="877455.Metbo_1833"/>
<sequence>MSEDKDLSAIEEKADEILKGHNGVYLDNRLYSALRKDFPELSRKDFRKVIDNLLKTGYSIERGLIRPLTENEIKVQMKEHDEGKNSGKGSSDRPRLSTKRGI</sequence>